<reference evidence="1" key="1">
    <citation type="submission" date="2022-05" db="EMBL/GenBank/DDBJ databases">
        <authorList>
            <person name="Tuo L."/>
        </authorList>
    </citation>
    <scope>NUCLEOTIDE SEQUENCE</scope>
    <source>
        <strain evidence="1">BSK12Z-4</strain>
    </source>
</reference>
<gene>
    <name evidence="1" type="ORF">M8330_19605</name>
</gene>
<dbReference type="EMBL" id="JAMOIL010000037">
    <property type="protein sequence ID" value="MCM0622500.1"/>
    <property type="molecule type" value="Genomic_DNA"/>
</dbReference>
<evidence type="ECO:0008006" key="3">
    <source>
        <dbReference type="Google" id="ProtNLM"/>
    </source>
</evidence>
<dbReference type="RefSeq" id="WP_250828708.1">
    <property type="nucleotide sequence ID" value="NZ_JAMOIL010000037.1"/>
</dbReference>
<organism evidence="1 2">
    <name type="scientific">Nocardioides bruguierae</name>
    <dbReference type="NCBI Taxonomy" id="2945102"/>
    <lineage>
        <taxon>Bacteria</taxon>
        <taxon>Bacillati</taxon>
        <taxon>Actinomycetota</taxon>
        <taxon>Actinomycetes</taxon>
        <taxon>Propionibacteriales</taxon>
        <taxon>Nocardioidaceae</taxon>
        <taxon>Nocardioides</taxon>
    </lineage>
</organism>
<comment type="caution">
    <text evidence="1">The sequence shown here is derived from an EMBL/GenBank/DDBJ whole genome shotgun (WGS) entry which is preliminary data.</text>
</comment>
<protein>
    <recommendedName>
        <fullName evidence="3">Terminase</fullName>
    </recommendedName>
</protein>
<evidence type="ECO:0000313" key="2">
    <source>
        <dbReference type="Proteomes" id="UP001139485"/>
    </source>
</evidence>
<proteinExistence type="predicted"/>
<dbReference type="AlphaFoldDB" id="A0A9X2DAR7"/>
<sequence>MPWRGPEYEGEVPTLGYDVLDWLTEYLVVPDGPSAGDPLELTPEQAQFILNFYRVDPTFTGPAITGRSLVNARMTNRGLLCRPKGWGKSPILGALAIVEAVGDVILDGWDANGEPVGRPWTSLGFKAKVQVLATAEDQTQNTWDPMLEMVRGSEHLIDDYGLDPMETFISGPRMRMEFATSAGDTREGGRPVFAVLDQTEAWRESNGGVKLAAAVRRNLTKTQGSSIESPNAYAPGENTVAERSFKAYHAQQKRLANPGSRAKATILLDHRGAPESVDIYDEKSLRDGLAHAYGDSADVNGGWVALDRVIEDFWDPDASVEDSRRFFLNQITSREDSWLSMLELEGIKDTAKTVKPGEAIALGFDGSRGRRRGVTDATALIACRISDGHIFEPFPTSVWEQPTKWPRDKVWSPPVPEVEAAIAKAFATWKVVAFYADPAGWESYVAKWEAKWGANLMVKASREHPIEWWMTGARSIKTVKALDTFKGAVLDKEISFDGGLYLTQHLVNARMVPSRTGVQIAKRTPDSPDKIDAAVCAVLAHQGRLDAIARGALKRPKKKASVRRIR</sequence>
<keyword evidence="2" id="KW-1185">Reference proteome</keyword>
<evidence type="ECO:0000313" key="1">
    <source>
        <dbReference type="EMBL" id="MCM0622500.1"/>
    </source>
</evidence>
<name>A0A9X2DAR7_9ACTN</name>
<dbReference type="InterPro" id="IPR027417">
    <property type="entry name" value="P-loop_NTPase"/>
</dbReference>
<accession>A0A9X2DAR7</accession>
<dbReference type="Proteomes" id="UP001139485">
    <property type="component" value="Unassembled WGS sequence"/>
</dbReference>
<dbReference type="Gene3D" id="3.40.50.300">
    <property type="entry name" value="P-loop containing nucleotide triphosphate hydrolases"/>
    <property type="match status" value="1"/>
</dbReference>